<name>A0A1T2DJ43_SOVGS</name>
<evidence type="ECO:0000256" key="1">
    <source>
        <dbReference type="ARBA" id="ARBA00004496"/>
    </source>
</evidence>
<protein>
    <recommendedName>
        <fullName evidence="4">Chaperone NapD</fullName>
    </recommendedName>
    <alternativeName>
        <fullName evidence="4">NapA signal peptide-binding chaperone NapD</fullName>
    </alternativeName>
</protein>
<keyword evidence="3 4" id="KW-0143">Chaperone</keyword>
<evidence type="ECO:0000313" key="6">
    <source>
        <dbReference type="Proteomes" id="UP000190962"/>
    </source>
</evidence>
<evidence type="ECO:0000256" key="2">
    <source>
        <dbReference type="ARBA" id="ARBA00022490"/>
    </source>
</evidence>
<sequence>MCMNICGILVHAKPTSFDGVRERLLSVDGIEIHGMSDEGRVVITLEEDDEDAMSDALHKVQTLEGVISASMIYHHNEDEV</sequence>
<dbReference type="GO" id="GO:0005048">
    <property type="term" value="F:signal sequence binding"/>
    <property type="evidence" value="ECO:0007669"/>
    <property type="project" value="UniProtKB-UniRule"/>
</dbReference>
<comment type="caution">
    <text evidence="5">The sequence shown here is derived from an EMBL/GenBank/DDBJ whole genome shotgun (WGS) entry which is preliminary data.</text>
</comment>
<dbReference type="PANTHER" id="PTHR38603:SF1">
    <property type="entry name" value="CHAPERONE NAPD"/>
    <property type="match status" value="1"/>
</dbReference>
<dbReference type="Proteomes" id="UP000190962">
    <property type="component" value="Unassembled WGS sequence"/>
</dbReference>
<evidence type="ECO:0000256" key="3">
    <source>
        <dbReference type="ARBA" id="ARBA00023186"/>
    </source>
</evidence>
<organism evidence="5 6">
    <name type="scientific">Solemya velum gill symbiont</name>
    <dbReference type="NCBI Taxonomy" id="2340"/>
    <lineage>
        <taxon>Bacteria</taxon>
        <taxon>Pseudomonadati</taxon>
        <taxon>Pseudomonadota</taxon>
        <taxon>Gammaproteobacteria</taxon>
        <taxon>sulfur-oxidizing symbionts</taxon>
    </lineage>
</organism>
<gene>
    <name evidence="4" type="primary">napD</name>
    <name evidence="5" type="ORF">BOV88_09465</name>
</gene>
<comment type="subcellular location">
    <subcellularLocation>
        <location evidence="1 4">Cytoplasm</location>
    </subcellularLocation>
</comment>
<reference evidence="5 6" key="1">
    <citation type="submission" date="2016-11" db="EMBL/GenBank/DDBJ databases">
        <title>Mixed transmission modes and dynamic genome evolution in an obligate animal-bacterial symbiosis.</title>
        <authorList>
            <person name="Russell S.L."/>
            <person name="Corbett-Detig R.B."/>
            <person name="Cavanaugh C.M."/>
        </authorList>
    </citation>
    <scope>NUCLEOTIDE SEQUENCE [LARGE SCALE GENOMIC DNA]</scope>
    <source>
        <strain evidence="5">MA-KB16</strain>
    </source>
</reference>
<comment type="subunit">
    <text evidence="4">Interacts with the cytoplasmic NapA precursor.</text>
</comment>
<dbReference type="AlphaFoldDB" id="A0A1T2DJ43"/>
<dbReference type="Gene3D" id="3.30.70.920">
    <property type="match status" value="1"/>
</dbReference>
<comment type="function">
    <text evidence="4">Chaperone for NapA, the catalytic subunit of the periplasmic nitrate reductase. It binds directly and specifically to the twin-arginine signal peptide of NapA, preventing premature interaction with the Tat translocase and premature export.</text>
</comment>
<keyword evidence="2 4" id="KW-0963">Cytoplasm</keyword>
<dbReference type="PANTHER" id="PTHR38603">
    <property type="entry name" value="CHAPERONE NAPD"/>
    <property type="match status" value="1"/>
</dbReference>
<dbReference type="HAMAP" id="MF_02200">
    <property type="entry name" value="NapD"/>
    <property type="match status" value="1"/>
</dbReference>
<proteinExistence type="inferred from homology"/>
<comment type="similarity">
    <text evidence="4">Belongs to the NapD family.</text>
</comment>
<dbReference type="Pfam" id="PF03927">
    <property type="entry name" value="NapD"/>
    <property type="match status" value="1"/>
</dbReference>
<dbReference type="InterPro" id="IPR005623">
    <property type="entry name" value="Chaperone_NapD_NO3_reduct"/>
</dbReference>
<accession>A0A1T2DJ43</accession>
<dbReference type="EMBL" id="MPNX01000014">
    <property type="protein sequence ID" value="OOY34525.1"/>
    <property type="molecule type" value="Genomic_DNA"/>
</dbReference>
<evidence type="ECO:0000256" key="4">
    <source>
        <dbReference type="HAMAP-Rule" id="MF_02200"/>
    </source>
</evidence>
<evidence type="ECO:0000313" key="5">
    <source>
        <dbReference type="EMBL" id="OOY34525.1"/>
    </source>
</evidence>
<dbReference type="GO" id="GO:0051224">
    <property type="term" value="P:negative regulation of protein transport"/>
    <property type="evidence" value="ECO:0007669"/>
    <property type="project" value="UniProtKB-UniRule"/>
</dbReference>
<dbReference type="GO" id="GO:0005737">
    <property type="term" value="C:cytoplasm"/>
    <property type="evidence" value="ECO:0007669"/>
    <property type="project" value="UniProtKB-SubCell"/>
</dbReference>